<keyword evidence="4" id="KW-1185">Reference proteome</keyword>
<reference evidence="4" key="2">
    <citation type="journal article" date="2016" name="Sci. Rep.">
        <title>Dictyocaulus viviparus genome, variome and transcriptome elucidate lungworm biology and support future intervention.</title>
        <authorList>
            <person name="McNulty S.N."/>
            <person name="Strube C."/>
            <person name="Rosa B.A."/>
            <person name="Martin J.C."/>
            <person name="Tyagi R."/>
            <person name="Choi Y.J."/>
            <person name="Wang Q."/>
            <person name="Hallsworth Pepin K."/>
            <person name="Zhang X."/>
            <person name="Ozersky P."/>
            <person name="Wilson R.K."/>
            <person name="Sternberg P.W."/>
            <person name="Gasser R.B."/>
            <person name="Mitreva M."/>
        </authorList>
    </citation>
    <scope>NUCLEOTIDE SEQUENCE [LARGE SCALE GENOMIC DNA]</scope>
    <source>
        <strain evidence="4">HannoverDv2000</strain>
    </source>
</reference>
<dbReference type="InterPro" id="IPR036249">
    <property type="entry name" value="Thioredoxin-like_sf"/>
</dbReference>
<reference evidence="3 4" key="1">
    <citation type="submission" date="2013-11" db="EMBL/GenBank/DDBJ databases">
        <title>Draft genome of the bovine lungworm Dictyocaulus viviparus.</title>
        <authorList>
            <person name="Mitreva M."/>
        </authorList>
    </citation>
    <scope>NUCLEOTIDE SEQUENCE [LARGE SCALE GENOMIC DNA]</scope>
    <source>
        <strain evidence="3 4">HannoverDv2000</strain>
    </source>
</reference>
<evidence type="ECO:0000256" key="1">
    <source>
        <dbReference type="SAM" id="Phobius"/>
    </source>
</evidence>
<proteinExistence type="predicted"/>
<dbReference type="AlphaFoldDB" id="A0A0D8XC18"/>
<dbReference type="Pfam" id="PF13462">
    <property type="entry name" value="Thioredoxin_4"/>
    <property type="match status" value="1"/>
</dbReference>
<dbReference type="Proteomes" id="UP000053766">
    <property type="component" value="Unassembled WGS sequence"/>
</dbReference>
<protein>
    <recommendedName>
        <fullName evidence="2">Thioredoxin-like fold domain-containing protein</fullName>
    </recommendedName>
</protein>
<feature type="transmembrane region" description="Helical" evidence="1">
    <location>
        <begin position="6"/>
        <end position="27"/>
    </location>
</feature>
<organism evidence="3 4">
    <name type="scientific">Dictyocaulus viviparus</name>
    <name type="common">Bovine lungworm</name>
    <dbReference type="NCBI Taxonomy" id="29172"/>
    <lineage>
        <taxon>Eukaryota</taxon>
        <taxon>Metazoa</taxon>
        <taxon>Ecdysozoa</taxon>
        <taxon>Nematoda</taxon>
        <taxon>Chromadorea</taxon>
        <taxon>Rhabditida</taxon>
        <taxon>Rhabditina</taxon>
        <taxon>Rhabditomorpha</taxon>
        <taxon>Strongyloidea</taxon>
        <taxon>Metastrongylidae</taxon>
        <taxon>Dictyocaulus</taxon>
    </lineage>
</organism>
<evidence type="ECO:0000259" key="2">
    <source>
        <dbReference type="Pfam" id="PF13462"/>
    </source>
</evidence>
<keyword evidence="1" id="KW-1133">Transmembrane helix</keyword>
<name>A0A0D8XC18_DICVI</name>
<evidence type="ECO:0000313" key="3">
    <source>
        <dbReference type="EMBL" id="KJH40016.1"/>
    </source>
</evidence>
<dbReference type="EMBL" id="KN718506">
    <property type="protein sequence ID" value="KJH40016.1"/>
    <property type="molecule type" value="Genomic_DNA"/>
</dbReference>
<keyword evidence="1" id="KW-0812">Transmembrane</keyword>
<keyword evidence="1" id="KW-0472">Membrane</keyword>
<evidence type="ECO:0000313" key="4">
    <source>
        <dbReference type="Proteomes" id="UP000053766"/>
    </source>
</evidence>
<dbReference type="OrthoDB" id="8299692at2759"/>
<dbReference type="InterPro" id="IPR012336">
    <property type="entry name" value="Thioredoxin-like_fold"/>
</dbReference>
<feature type="domain" description="Thioredoxin-like fold" evidence="2">
    <location>
        <begin position="41"/>
        <end position="125"/>
    </location>
</feature>
<gene>
    <name evidence="3" type="ORF">DICVIV_14071</name>
</gene>
<dbReference type="Gene3D" id="3.40.30.10">
    <property type="entry name" value="Glutaredoxin"/>
    <property type="match status" value="1"/>
</dbReference>
<dbReference type="SUPFAM" id="SSF52833">
    <property type="entry name" value="Thioredoxin-like"/>
    <property type="match status" value="1"/>
</dbReference>
<sequence>MLFTGAFASVIYGSCKMINFFTAAFMVTMMAYKDEVFESTYPYLGNENSNVIAVGFFDYCCGYCKAIKDDVKQLINDGKVKYIFRDTPVLGNDSLKAARSALAVYFIDKGRYFDFYYAVLDYKGELSNENILGIVKA</sequence>
<accession>A0A0D8XC18</accession>